<dbReference type="AlphaFoldDB" id="A0A2V4MLH7"/>
<feature type="domain" description="Aminoglycoside phosphotransferase" evidence="1">
    <location>
        <begin position="79"/>
        <end position="261"/>
    </location>
</feature>
<protein>
    <recommendedName>
        <fullName evidence="1">Aminoglycoside phosphotransferase domain-containing protein</fullName>
    </recommendedName>
</protein>
<dbReference type="OrthoDB" id="7817715at2"/>
<dbReference type="Pfam" id="PF01636">
    <property type="entry name" value="APH"/>
    <property type="match status" value="1"/>
</dbReference>
<dbReference type="RefSeq" id="WP_110795830.1">
    <property type="nucleotide sequence ID" value="NZ_KZ826484.1"/>
</dbReference>
<accession>A0A2V4MLH7</accession>
<dbReference type="EMBL" id="QFVT01000005">
    <property type="protein sequence ID" value="PYC47521.1"/>
    <property type="molecule type" value="Genomic_DNA"/>
</dbReference>
<dbReference type="InterPro" id="IPR011009">
    <property type="entry name" value="Kinase-like_dom_sf"/>
</dbReference>
<dbReference type="Proteomes" id="UP000248012">
    <property type="component" value="Unassembled WGS sequence"/>
</dbReference>
<name>A0A2V4MLH7_9RHOB</name>
<evidence type="ECO:0000313" key="3">
    <source>
        <dbReference type="Proteomes" id="UP000248012"/>
    </source>
</evidence>
<keyword evidence="3" id="KW-1185">Reference proteome</keyword>
<dbReference type="InterPro" id="IPR002575">
    <property type="entry name" value="Aminoglycoside_PTrfase"/>
</dbReference>
<evidence type="ECO:0000313" key="2">
    <source>
        <dbReference type="EMBL" id="PYC47521.1"/>
    </source>
</evidence>
<sequence>MQNTNPDHDDAIEAESALRDPKAALRATERLEAAAAEHAALASMVLDDILRIVPEKRAIFTGTLHGQNAVFRLALCDAERRQSAEQWAELSRIYPYMNAGAYRVAEPLFFDEADGITAISHAAGRPLMMHLWSLPRDARLPHIAQSAGWLAQYCAPSTAWRGVDWRNWARRCEKAAAQQHFTRLQNIESKILQKTKKLGRMIKEMEWRVAVCHGDFHPLNLIIAPDETRLTGLDLGSSFLMPIYRDIARYLIYNARRHMWAGDGRRYGVDGAAIDAFADAFAMSADEKRYFIPYMIAVETLTRVESKTEVTTRLNNSVELAEALFEDLRELTL</sequence>
<organism evidence="2 3">
    <name type="scientific">Litorivita pollutaquae</name>
    <dbReference type="NCBI Taxonomy" id="2200892"/>
    <lineage>
        <taxon>Bacteria</taxon>
        <taxon>Pseudomonadati</taxon>
        <taxon>Pseudomonadota</taxon>
        <taxon>Alphaproteobacteria</taxon>
        <taxon>Rhodobacterales</taxon>
        <taxon>Paracoccaceae</taxon>
        <taxon>Litorivita</taxon>
    </lineage>
</organism>
<comment type="caution">
    <text evidence="2">The sequence shown here is derived from an EMBL/GenBank/DDBJ whole genome shotgun (WGS) entry which is preliminary data.</text>
</comment>
<dbReference type="SUPFAM" id="SSF56112">
    <property type="entry name" value="Protein kinase-like (PK-like)"/>
    <property type="match status" value="1"/>
</dbReference>
<gene>
    <name evidence="2" type="ORF">DI396_08695</name>
</gene>
<dbReference type="Gene3D" id="3.90.1200.10">
    <property type="match status" value="1"/>
</dbReference>
<reference evidence="2 3" key="1">
    <citation type="submission" date="2018-05" db="EMBL/GenBank/DDBJ databases">
        <title>Oceanovita maritima gen. nov., sp. nov., a marine bacterium in the family Rhodobacteraceae isolated from surface seawater of Lundu port Xiamen, China.</title>
        <authorList>
            <person name="Hetharua B.H."/>
            <person name="Min D."/>
            <person name="Liao H."/>
            <person name="Tian Y."/>
        </authorList>
    </citation>
    <scope>NUCLEOTIDE SEQUENCE [LARGE SCALE GENOMIC DNA]</scope>
    <source>
        <strain evidence="2 3">FSX-11</strain>
    </source>
</reference>
<proteinExistence type="predicted"/>
<evidence type="ECO:0000259" key="1">
    <source>
        <dbReference type="Pfam" id="PF01636"/>
    </source>
</evidence>